<proteinExistence type="inferred from homology"/>
<keyword evidence="6" id="KW-0378">Hydrolase</keyword>
<dbReference type="RefSeq" id="XP_024872410.1">
    <property type="nucleotide sequence ID" value="XM_025016642.1"/>
</dbReference>
<evidence type="ECO:0000259" key="8">
    <source>
        <dbReference type="Pfam" id="PF13359"/>
    </source>
</evidence>
<dbReference type="Proteomes" id="UP000504618">
    <property type="component" value="Unplaced"/>
</dbReference>
<evidence type="ECO:0000313" key="9">
    <source>
        <dbReference type="Proteomes" id="UP000504618"/>
    </source>
</evidence>
<dbReference type="GeneID" id="112454979"/>
<dbReference type="PANTHER" id="PTHR22930:SF289">
    <property type="entry name" value="DDE TNP4 DOMAIN-CONTAINING PROTEIN-RELATED"/>
    <property type="match status" value="1"/>
</dbReference>
<sequence>MEIENIRNINLDEMDEIDFDDDGGYVLRAPKRYIRDWMNPFEYYYNREFKRRFRFNKESILYGILPKIENELIRDNNRGLPIPPLCQLLICLRFYATGSFQQVLGDTIIVSQPTVSRIVFRVSLLLARLLNEIIKMPSSPDAIQENKRLFKDIGRGNRGIGLPGIEGAIDCTHIRLVGTNFHNVEEIYRNRKGYFSLNVQAVVGPRTEFLDIVPEWPGGQHDSRIFQNSRIYMRYVERQLTGTLIGDAGYPCLPFLLTPIQNPRTEEENAYNVLHRRTRQVVERTFGVWKRRFPCLSRGLSNKLICSTTIVVACAVLHNLALTFSDILEEEEQEEQYNEIDMPNNEPHWQPGEGFAIRAALIERLFR</sequence>
<feature type="domain" description="DDE Tnp4" evidence="8">
    <location>
        <begin position="169"/>
        <end position="319"/>
    </location>
</feature>
<keyword evidence="7" id="KW-0539">Nucleus</keyword>
<dbReference type="GO" id="GO:0005634">
    <property type="term" value="C:nucleus"/>
    <property type="evidence" value="ECO:0007669"/>
    <property type="project" value="UniProtKB-SubCell"/>
</dbReference>
<reference evidence="10" key="1">
    <citation type="submission" date="2025-08" db="UniProtKB">
        <authorList>
            <consortium name="RefSeq"/>
        </authorList>
    </citation>
    <scope>IDENTIFICATION</scope>
    <source>
        <tissue evidence="10">Whole body</tissue>
    </source>
</reference>
<dbReference type="PANTHER" id="PTHR22930">
    <property type="match status" value="1"/>
</dbReference>
<comment type="subcellular location">
    <subcellularLocation>
        <location evidence="2">Nucleus</location>
    </subcellularLocation>
</comment>
<comment type="cofactor">
    <cofactor evidence="1">
        <name>a divalent metal cation</name>
        <dbReference type="ChEBI" id="CHEBI:60240"/>
    </cofactor>
</comment>
<keyword evidence="9" id="KW-1185">Reference proteome</keyword>
<dbReference type="OrthoDB" id="7657299at2759"/>
<evidence type="ECO:0000256" key="7">
    <source>
        <dbReference type="ARBA" id="ARBA00023242"/>
    </source>
</evidence>
<evidence type="ECO:0000256" key="2">
    <source>
        <dbReference type="ARBA" id="ARBA00004123"/>
    </source>
</evidence>
<dbReference type="InterPro" id="IPR027806">
    <property type="entry name" value="HARBI1_dom"/>
</dbReference>
<evidence type="ECO:0000256" key="6">
    <source>
        <dbReference type="ARBA" id="ARBA00022801"/>
    </source>
</evidence>
<dbReference type="AlphaFoldDB" id="A0A6J1PU59"/>
<evidence type="ECO:0000313" key="10">
    <source>
        <dbReference type="RefSeq" id="XP_024872410.1"/>
    </source>
</evidence>
<evidence type="ECO:0000256" key="1">
    <source>
        <dbReference type="ARBA" id="ARBA00001968"/>
    </source>
</evidence>
<dbReference type="GO" id="GO:0004518">
    <property type="term" value="F:nuclease activity"/>
    <property type="evidence" value="ECO:0007669"/>
    <property type="project" value="UniProtKB-KW"/>
</dbReference>
<organism evidence="9 10">
    <name type="scientific">Temnothorax curvispinosus</name>
    <dbReference type="NCBI Taxonomy" id="300111"/>
    <lineage>
        <taxon>Eukaryota</taxon>
        <taxon>Metazoa</taxon>
        <taxon>Ecdysozoa</taxon>
        <taxon>Arthropoda</taxon>
        <taxon>Hexapoda</taxon>
        <taxon>Insecta</taxon>
        <taxon>Pterygota</taxon>
        <taxon>Neoptera</taxon>
        <taxon>Endopterygota</taxon>
        <taxon>Hymenoptera</taxon>
        <taxon>Apocrita</taxon>
        <taxon>Aculeata</taxon>
        <taxon>Formicoidea</taxon>
        <taxon>Formicidae</taxon>
        <taxon>Myrmicinae</taxon>
        <taxon>Temnothorax</taxon>
    </lineage>
</organism>
<evidence type="ECO:0000256" key="3">
    <source>
        <dbReference type="ARBA" id="ARBA00006958"/>
    </source>
</evidence>
<accession>A0A6J1PU59</accession>
<dbReference type="InterPro" id="IPR045249">
    <property type="entry name" value="HARBI1-like"/>
</dbReference>
<name>A0A6J1PU59_9HYME</name>
<keyword evidence="5" id="KW-0479">Metal-binding</keyword>
<dbReference type="GO" id="GO:0016787">
    <property type="term" value="F:hydrolase activity"/>
    <property type="evidence" value="ECO:0007669"/>
    <property type="project" value="UniProtKB-KW"/>
</dbReference>
<keyword evidence="4" id="KW-0540">Nuclease</keyword>
<evidence type="ECO:0000256" key="4">
    <source>
        <dbReference type="ARBA" id="ARBA00022722"/>
    </source>
</evidence>
<comment type="similarity">
    <text evidence="3">Belongs to the HARBI1 family.</text>
</comment>
<gene>
    <name evidence="10" type="primary">LOC112454979</name>
</gene>
<dbReference type="GO" id="GO:0046872">
    <property type="term" value="F:metal ion binding"/>
    <property type="evidence" value="ECO:0007669"/>
    <property type="project" value="UniProtKB-KW"/>
</dbReference>
<dbReference type="Pfam" id="PF13359">
    <property type="entry name" value="DDE_Tnp_4"/>
    <property type="match status" value="1"/>
</dbReference>
<protein>
    <submittedName>
        <fullName evidence="10">Nuclease HARBI1</fullName>
    </submittedName>
</protein>
<evidence type="ECO:0000256" key="5">
    <source>
        <dbReference type="ARBA" id="ARBA00022723"/>
    </source>
</evidence>